<proteinExistence type="predicted"/>
<keyword evidence="1" id="KW-1133">Transmembrane helix</keyword>
<sequence>MSLNAQKLGFHSQTELSLVLVANFLCALYCLWLLYVVWHNLWTETRERVDSDLVKEIQLSTRKGTTDTSVSIATSDQDRKRPVVDNRIKWIVTLYILGGFFNCVGTVVEPLIYGLVDSPGQACPHALHIVYLRTFTEGMFYSFYLIRAVVILQGSAFAVSKCLQYFLVIAPVVTFGCIFFVHNLREQFNNCNETGINAFLIILSLIIAQIFWNITLFAFLVANLASMVDDQCQKDLKEYLKKLLRLFLVSQCSALVLYVVLSVPSWSEALWTVVDIDLCVNCSTMLLSFAFAKPFFNRLCLCS</sequence>
<accession>X6N7U1</accession>
<feature type="transmembrane region" description="Helical" evidence="1">
    <location>
        <begin position="139"/>
        <end position="158"/>
    </location>
</feature>
<name>X6N7U1_RETFI</name>
<reference evidence="2 3" key="1">
    <citation type="journal article" date="2013" name="Curr. Biol.">
        <title>The Genome of the Foraminiferan Reticulomyxa filosa.</title>
        <authorList>
            <person name="Glockner G."/>
            <person name="Hulsmann N."/>
            <person name="Schleicher M."/>
            <person name="Noegel A.A."/>
            <person name="Eichinger L."/>
            <person name="Gallinger C."/>
            <person name="Pawlowski J."/>
            <person name="Sierra R."/>
            <person name="Euteneuer U."/>
            <person name="Pillet L."/>
            <person name="Moustafa A."/>
            <person name="Platzer M."/>
            <person name="Groth M."/>
            <person name="Szafranski K."/>
            <person name="Schliwa M."/>
        </authorList>
    </citation>
    <scope>NUCLEOTIDE SEQUENCE [LARGE SCALE GENOMIC DNA]</scope>
</reference>
<evidence type="ECO:0000313" key="2">
    <source>
        <dbReference type="EMBL" id="ETO22121.1"/>
    </source>
</evidence>
<dbReference type="AlphaFoldDB" id="X6N7U1"/>
<evidence type="ECO:0000256" key="1">
    <source>
        <dbReference type="SAM" id="Phobius"/>
    </source>
</evidence>
<gene>
    <name evidence="2" type="ORF">RFI_15083</name>
</gene>
<dbReference type="Proteomes" id="UP000023152">
    <property type="component" value="Unassembled WGS sequence"/>
</dbReference>
<feature type="transmembrane region" description="Helical" evidence="1">
    <location>
        <begin position="243"/>
        <end position="263"/>
    </location>
</feature>
<feature type="transmembrane region" description="Helical" evidence="1">
    <location>
        <begin position="196"/>
        <end position="222"/>
    </location>
</feature>
<evidence type="ECO:0008006" key="4">
    <source>
        <dbReference type="Google" id="ProtNLM"/>
    </source>
</evidence>
<dbReference type="EMBL" id="ASPP01011021">
    <property type="protein sequence ID" value="ETO22121.1"/>
    <property type="molecule type" value="Genomic_DNA"/>
</dbReference>
<feature type="transmembrane region" description="Helical" evidence="1">
    <location>
        <begin position="165"/>
        <end position="184"/>
    </location>
</feature>
<keyword evidence="1" id="KW-0812">Transmembrane</keyword>
<protein>
    <recommendedName>
        <fullName evidence="4">Transmembrane protein</fullName>
    </recommendedName>
</protein>
<feature type="transmembrane region" description="Helical" evidence="1">
    <location>
        <begin position="16"/>
        <end position="38"/>
    </location>
</feature>
<keyword evidence="3" id="KW-1185">Reference proteome</keyword>
<feature type="transmembrane region" description="Helical" evidence="1">
    <location>
        <begin position="269"/>
        <end position="291"/>
    </location>
</feature>
<comment type="caution">
    <text evidence="2">The sequence shown here is derived from an EMBL/GenBank/DDBJ whole genome shotgun (WGS) entry which is preliminary data.</text>
</comment>
<keyword evidence="1" id="KW-0472">Membrane</keyword>
<feature type="transmembrane region" description="Helical" evidence="1">
    <location>
        <begin position="88"/>
        <end position="108"/>
    </location>
</feature>
<organism evidence="2 3">
    <name type="scientific">Reticulomyxa filosa</name>
    <dbReference type="NCBI Taxonomy" id="46433"/>
    <lineage>
        <taxon>Eukaryota</taxon>
        <taxon>Sar</taxon>
        <taxon>Rhizaria</taxon>
        <taxon>Retaria</taxon>
        <taxon>Foraminifera</taxon>
        <taxon>Monothalamids</taxon>
        <taxon>Reticulomyxidae</taxon>
        <taxon>Reticulomyxa</taxon>
    </lineage>
</organism>
<evidence type="ECO:0000313" key="3">
    <source>
        <dbReference type="Proteomes" id="UP000023152"/>
    </source>
</evidence>